<evidence type="ECO:0000256" key="2">
    <source>
        <dbReference type="ARBA" id="ARBA00003924"/>
    </source>
</evidence>
<comment type="pathway">
    <text evidence="3 8">Metabolic intermediate biosynthesis; chorismate biosynthesis; chorismate from D-erythrose 4-phosphate and phosphoenolpyruvate: step 3/7.</text>
</comment>
<protein>
    <recommendedName>
        <fullName evidence="6 8">3-dehydroquinate dehydratase</fullName>
        <shortName evidence="8">3-dehydroquinase</shortName>
        <ecNumber evidence="6 8">4.2.1.10</ecNumber>
    </recommendedName>
    <alternativeName>
        <fullName evidence="8">Type II DHQase</fullName>
    </alternativeName>
</protein>
<evidence type="ECO:0000256" key="3">
    <source>
        <dbReference type="ARBA" id="ARBA00004902"/>
    </source>
</evidence>
<dbReference type="NCBIfam" id="NF003806">
    <property type="entry name" value="PRK05395.1-3"/>
    <property type="match status" value="1"/>
</dbReference>
<keyword evidence="10" id="KW-1185">Reference proteome</keyword>
<dbReference type="EMBL" id="CP045503">
    <property type="protein sequence ID" value="QPG56460.1"/>
    <property type="molecule type" value="Genomic_DNA"/>
</dbReference>
<proteinExistence type="inferred from homology"/>
<evidence type="ECO:0000256" key="8">
    <source>
        <dbReference type="HAMAP-Rule" id="MF_00169"/>
    </source>
</evidence>
<reference evidence="9" key="1">
    <citation type="submission" date="2021-07" db="EMBL/GenBank/DDBJ databases">
        <title>Shewanella sp. YLB-07 whole genome sequence.</title>
        <authorList>
            <person name="Yu L."/>
        </authorList>
    </citation>
    <scope>NUCLEOTIDE SEQUENCE</scope>
    <source>
        <strain evidence="9">YLB-08</strain>
    </source>
</reference>
<evidence type="ECO:0000256" key="1">
    <source>
        <dbReference type="ARBA" id="ARBA00001864"/>
    </source>
</evidence>
<keyword evidence="7 8" id="KW-0456">Lyase</keyword>
<dbReference type="NCBIfam" id="NF003807">
    <property type="entry name" value="PRK05395.1-4"/>
    <property type="match status" value="1"/>
</dbReference>
<gene>
    <name evidence="8 9" type="primary">aroQ</name>
    <name evidence="9" type="ORF">FM038_002745</name>
</gene>
<comment type="function">
    <text evidence="2 8">Catalyzes a trans-dehydration via an enolate intermediate.</text>
</comment>
<dbReference type="NCBIfam" id="NF003805">
    <property type="entry name" value="PRK05395.1-2"/>
    <property type="match status" value="1"/>
</dbReference>
<organism evidence="9 10">
    <name type="scientific">Shewanella eurypsychrophilus</name>
    <dbReference type="NCBI Taxonomy" id="2593656"/>
    <lineage>
        <taxon>Bacteria</taxon>
        <taxon>Pseudomonadati</taxon>
        <taxon>Pseudomonadota</taxon>
        <taxon>Gammaproteobacteria</taxon>
        <taxon>Alteromonadales</taxon>
        <taxon>Shewanellaceae</taxon>
        <taxon>Shewanella</taxon>
    </lineage>
</organism>
<dbReference type="CDD" id="cd00466">
    <property type="entry name" value="DHQase_II"/>
    <property type="match status" value="1"/>
</dbReference>
<dbReference type="InterPro" id="IPR018509">
    <property type="entry name" value="DHquinase_II_CS"/>
</dbReference>
<dbReference type="PANTHER" id="PTHR21272">
    <property type="entry name" value="CATABOLIC 3-DEHYDROQUINASE"/>
    <property type="match status" value="1"/>
</dbReference>
<feature type="site" description="Transition state stabilizer" evidence="8">
    <location>
        <position position="21"/>
    </location>
</feature>
<dbReference type="HAMAP" id="MF_00169">
    <property type="entry name" value="AroQ"/>
    <property type="match status" value="1"/>
</dbReference>
<dbReference type="EC" id="4.2.1.10" evidence="6 8"/>
<feature type="binding site" evidence="8">
    <location>
        <position position="81"/>
    </location>
    <ligand>
        <name>substrate</name>
    </ligand>
</feature>
<evidence type="ECO:0000256" key="7">
    <source>
        <dbReference type="ARBA" id="ARBA00023239"/>
    </source>
</evidence>
<dbReference type="NCBIfam" id="NF003804">
    <property type="entry name" value="PRK05395.1-1"/>
    <property type="match status" value="1"/>
</dbReference>
<evidence type="ECO:0000256" key="6">
    <source>
        <dbReference type="ARBA" id="ARBA00012060"/>
    </source>
</evidence>
<feature type="active site" description="Proton donor" evidence="8">
    <location>
        <position position="101"/>
    </location>
</feature>
<dbReference type="RefSeq" id="WP_142871843.1">
    <property type="nucleotide sequence ID" value="NZ_CP045503.2"/>
</dbReference>
<dbReference type="PIRSF" id="PIRSF001399">
    <property type="entry name" value="DHquinase_II"/>
    <property type="match status" value="1"/>
</dbReference>
<comment type="catalytic activity">
    <reaction evidence="1 8">
        <text>3-dehydroquinate = 3-dehydroshikimate + H2O</text>
        <dbReference type="Rhea" id="RHEA:21096"/>
        <dbReference type="ChEBI" id="CHEBI:15377"/>
        <dbReference type="ChEBI" id="CHEBI:16630"/>
        <dbReference type="ChEBI" id="CHEBI:32364"/>
        <dbReference type="EC" id="4.2.1.10"/>
    </reaction>
</comment>
<dbReference type="Proteomes" id="UP000316416">
    <property type="component" value="Chromosome"/>
</dbReference>
<dbReference type="InterPro" id="IPR036441">
    <property type="entry name" value="DHquinase_II_sf"/>
</dbReference>
<feature type="binding site" evidence="8">
    <location>
        <begin position="102"/>
        <end position="103"/>
    </location>
    <ligand>
        <name>substrate</name>
    </ligand>
</feature>
<evidence type="ECO:0000313" key="10">
    <source>
        <dbReference type="Proteomes" id="UP000316416"/>
    </source>
</evidence>
<dbReference type="Pfam" id="PF01220">
    <property type="entry name" value="DHquinase_II"/>
    <property type="match status" value="1"/>
</dbReference>
<evidence type="ECO:0000313" key="9">
    <source>
        <dbReference type="EMBL" id="QPG56460.1"/>
    </source>
</evidence>
<feature type="binding site" evidence="8">
    <location>
        <position position="112"/>
    </location>
    <ligand>
        <name>substrate</name>
    </ligand>
</feature>
<comment type="similarity">
    <text evidence="4 8">Belongs to the type-II 3-dehydroquinase family.</text>
</comment>
<dbReference type="NCBIfam" id="TIGR01088">
    <property type="entry name" value="aroQ"/>
    <property type="match status" value="1"/>
</dbReference>
<comment type="subunit">
    <text evidence="5 8">Homododecamer.</text>
</comment>
<evidence type="ECO:0000256" key="5">
    <source>
        <dbReference type="ARBA" id="ARBA00011193"/>
    </source>
</evidence>
<feature type="binding site" evidence="8">
    <location>
        <position position="88"/>
    </location>
    <ligand>
        <name>substrate</name>
    </ligand>
</feature>
<dbReference type="SUPFAM" id="SSF52304">
    <property type="entry name" value="Type II 3-dehydroquinate dehydratase"/>
    <property type="match status" value="1"/>
</dbReference>
<feature type="binding site" evidence="8">
    <location>
        <position position="75"/>
    </location>
    <ligand>
        <name>substrate</name>
    </ligand>
</feature>
<keyword evidence="8" id="KW-0028">Amino-acid biosynthesis</keyword>
<feature type="active site" description="Proton acceptor" evidence="8">
    <location>
        <position position="26"/>
    </location>
</feature>
<dbReference type="InterPro" id="IPR001874">
    <property type="entry name" value="DHquinase_II"/>
</dbReference>
<keyword evidence="8" id="KW-0057">Aromatic amino acid biosynthesis</keyword>
<sequence length="151" mass="16451">MSSQAKVLLVNGPNLNLLGRREPGHYGVKSLAQIVTDLTEEAKDAGIELEHIQSNAEHELIDAIHNTDADFIIINPAAFTHTSVAIRDAILGVSIPFIEVHLSNVHAREPFRHHSYFSDKAIGVICGLGAEGYHFALQSVVTRLNAKSAEH</sequence>
<evidence type="ECO:0000256" key="4">
    <source>
        <dbReference type="ARBA" id="ARBA00011037"/>
    </source>
</evidence>
<dbReference type="PANTHER" id="PTHR21272:SF3">
    <property type="entry name" value="CATABOLIC 3-DEHYDROQUINASE"/>
    <property type="match status" value="1"/>
</dbReference>
<name>A0ABX6V2D8_9GAMM</name>
<dbReference type="PROSITE" id="PS01029">
    <property type="entry name" value="DEHYDROQUINASE_II"/>
    <property type="match status" value="1"/>
</dbReference>
<accession>A0ABX6V2D8</accession>
<dbReference type="Gene3D" id="3.40.50.9100">
    <property type="entry name" value="Dehydroquinase, class II"/>
    <property type="match status" value="1"/>
</dbReference>
<dbReference type="GO" id="GO:0003855">
    <property type="term" value="F:3-dehydroquinate dehydratase activity"/>
    <property type="evidence" value="ECO:0007669"/>
    <property type="project" value="UniProtKB-EC"/>
</dbReference>